<dbReference type="NCBIfam" id="TIGR00738">
    <property type="entry name" value="rrf2_super"/>
    <property type="match status" value="1"/>
</dbReference>
<sequence length="140" mass="15556">MISQTVEYALRAVVSLAQNPGKPLTTVEIAKLTKVPEHYLSKVLHTLAKGKIVRSQRGLHGGYVLDHPVDELPLLSIINVVDPIQQIEKCPLKLETHGTNLCALHKKINHSIHLMEEVFRNSTIQTILDEPSQSIPLCDS</sequence>
<dbReference type="GO" id="GO:0005829">
    <property type="term" value="C:cytosol"/>
    <property type="evidence" value="ECO:0007669"/>
    <property type="project" value="TreeGrafter"/>
</dbReference>
<dbReference type="Pfam" id="PF02082">
    <property type="entry name" value="Rrf2"/>
    <property type="match status" value="1"/>
</dbReference>
<name>A0A7T0C0E5_9BACT</name>
<dbReference type="Proteomes" id="UP000594464">
    <property type="component" value="Chromosome"/>
</dbReference>
<protein>
    <submittedName>
        <fullName evidence="1">Rrf2 family transcriptional regulator</fullName>
    </submittedName>
</protein>
<dbReference type="EMBL" id="CP048620">
    <property type="protein sequence ID" value="QPJ64202.1"/>
    <property type="molecule type" value="Genomic_DNA"/>
</dbReference>
<evidence type="ECO:0000313" key="1">
    <source>
        <dbReference type="EMBL" id="QPJ64202.1"/>
    </source>
</evidence>
<dbReference type="Gene3D" id="1.10.10.10">
    <property type="entry name" value="Winged helix-like DNA-binding domain superfamily/Winged helix DNA-binding domain"/>
    <property type="match status" value="1"/>
</dbReference>
<dbReference type="AlphaFoldDB" id="A0A7T0C0E5"/>
<proteinExistence type="predicted"/>
<reference evidence="2" key="1">
    <citation type="submission" date="2020-02" db="EMBL/GenBank/DDBJ databases">
        <title>Genomic and physiological characterization of two novel Nitrospinaceae genera.</title>
        <authorList>
            <person name="Mueller A.J."/>
            <person name="Jung M.-Y."/>
            <person name="Strachan C.R."/>
            <person name="Herbold C.W."/>
            <person name="Kirkegaard R.H."/>
            <person name="Daims H."/>
        </authorList>
    </citation>
    <scope>NUCLEOTIDE SEQUENCE [LARGE SCALE GENOMIC DNA]</scope>
</reference>
<gene>
    <name evidence="1" type="ORF">G3M78_01820</name>
</gene>
<dbReference type="SUPFAM" id="SSF46785">
    <property type="entry name" value="Winged helix' DNA-binding domain"/>
    <property type="match status" value="1"/>
</dbReference>
<dbReference type="InterPro" id="IPR036390">
    <property type="entry name" value="WH_DNA-bd_sf"/>
</dbReference>
<dbReference type="PANTHER" id="PTHR33221">
    <property type="entry name" value="WINGED HELIX-TURN-HELIX TRANSCRIPTIONAL REGULATOR, RRF2 FAMILY"/>
    <property type="match status" value="1"/>
</dbReference>
<dbReference type="PROSITE" id="PS51197">
    <property type="entry name" value="HTH_RRF2_2"/>
    <property type="match status" value="1"/>
</dbReference>
<dbReference type="GO" id="GO:0003700">
    <property type="term" value="F:DNA-binding transcription factor activity"/>
    <property type="evidence" value="ECO:0007669"/>
    <property type="project" value="TreeGrafter"/>
</dbReference>
<dbReference type="PANTHER" id="PTHR33221:SF13">
    <property type="entry name" value="TRANSCRIPTIONAL REGULATOR-RELATED"/>
    <property type="match status" value="1"/>
</dbReference>
<dbReference type="InterPro" id="IPR000944">
    <property type="entry name" value="Tscrpt_reg_Rrf2"/>
</dbReference>
<dbReference type="KEGG" id="nva:G3M78_01820"/>
<dbReference type="InterPro" id="IPR036388">
    <property type="entry name" value="WH-like_DNA-bd_sf"/>
</dbReference>
<evidence type="ECO:0000313" key="2">
    <source>
        <dbReference type="Proteomes" id="UP000594464"/>
    </source>
</evidence>
<organism evidence="1 2">
    <name type="scientific">Candidatus Nitrohelix vancouverensis</name>
    <dbReference type="NCBI Taxonomy" id="2705534"/>
    <lineage>
        <taxon>Bacteria</taxon>
        <taxon>Pseudomonadati</taxon>
        <taxon>Nitrospinota/Tectimicrobiota group</taxon>
        <taxon>Nitrospinota</taxon>
        <taxon>Nitrospinia</taxon>
        <taxon>Nitrospinales</taxon>
        <taxon>Nitrospinaceae</taxon>
        <taxon>Candidatus Nitrohelix</taxon>
    </lineage>
</organism>
<accession>A0A7T0C0E5</accession>